<dbReference type="Proteomes" id="UP000189443">
    <property type="component" value="Chromosome"/>
</dbReference>
<name>A0A1S6JKR5_9ACTN</name>
<dbReference type="Gene3D" id="1.10.10.60">
    <property type="entry name" value="Homeodomain-like"/>
    <property type="match status" value="1"/>
</dbReference>
<sequence length="171" mass="18501">MPFNDEEIEELKRLHTEGLGRNAIAREMGRSLRGVSVHAERLGLTFDRTMTAVATQAKVTDAKARRAAIVQRLYARTERLLDQLEGADDGRFKFTTSTVNGIETESLDHVPGQEEKALSGAITQYMNQAVKLEQLDGDPGVEAARSMLGSLAEGLNKLAGLDGGGDDSEEG</sequence>
<dbReference type="AlphaFoldDB" id="A0A1S6JKR5"/>
<organism evidence="1 2">
    <name type="scientific">Streptomyces pactum</name>
    <dbReference type="NCBI Taxonomy" id="68249"/>
    <lineage>
        <taxon>Bacteria</taxon>
        <taxon>Bacillati</taxon>
        <taxon>Actinomycetota</taxon>
        <taxon>Actinomycetes</taxon>
        <taxon>Kitasatosporales</taxon>
        <taxon>Streptomycetaceae</taxon>
        <taxon>Streptomyces</taxon>
    </lineage>
</organism>
<protein>
    <submittedName>
        <fullName evidence="1">Helix-turn-helix domain containing protein</fullName>
    </submittedName>
</protein>
<evidence type="ECO:0000313" key="1">
    <source>
        <dbReference type="EMBL" id="AQS72348.1"/>
    </source>
</evidence>
<dbReference type="KEGG" id="spac:B1H29_31730"/>
<keyword evidence="2" id="KW-1185">Reference proteome</keyword>
<accession>A0A1S6JKR5</accession>
<reference evidence="1 2" key="1">
    <citation type="submission" date="2017-02" db="EMBL/GenBank/DDBJ databases">
        <title>Streptomyces pactum ACT12 Genome sequencing and assembly.</title>
        <authorList>
            <person name="Xue Q."/>
            <person name="Yan X."/>
            <person name="Jia L."/>
            <person name="Yan H."/>
        </authorList>
    </citation>
    <scope>NUCLEOTIDE SEQUENCE [LARGE SCALE GENOMIC DNA]</scope>
    <source>
        <strain evidence="1 2">ACT12</strain>
    </source>
</reference>
<dbReference type="OrthoDB" id="4551805at2"/>
<dbReference type="Pfam" id="PF07750">
    <property type="entry name" value="GcrA"/>
    <property type="match status" value="1"/>
</dbReference>
<proteinExistence type="predicted"/>
<evidence type="ECO:0000313" key="2">
    <source>
        <dbReference type="Proteomes" id="UP000189443"/>
    </source>
</evidence>
<gene>
    <name evidence="1" type="ORF">B1H29_31730</name>
</gene>
<dbReference type="InterPro" id="IPR011681">
    <property type="entry name" value="GcrA"/>
</dbReference>
<dbReference type="EMBL" id="CP019724">
    <property type="protein sequence ID" value="AQS72348.1"/>
    <property type="molecule type" value="Genomic_DNA"/>
</dbReference>